<dbReference type="Pfam" id="PF12767">
    <property type="entry name" value="SAGA-Tad1"/>
    <property type="match status" value="1"/>
</dbReference>
<keyword evidence="5" id="KW-0539">Nucleus</keyword>
<keyword evidence="9" id="KW-1185">Reference proteome</keyword>
<comment type="similarity">
    <text evidence="2">Belongs to the TADA1 family.</text>
</comment>
<evidence type="ECO:0000256" key="4">
    <source>
        <dbReference type="ARBA" id="ARBA00023163"/>
    </source>
</evidence>
<accession>A0AAU9VT77</accession>
<dbReference type="InterPro" id="IPR024738">
    <property type="entry name" value="Hfi1/Tada1"/>
</dbReference>
<evidence type="ECO:0000256" key="6">
    <source>
        <dbReference type="SAM" id="Coils"/>
    </source>
</evidence>
<dbReference type="EMBL" id="CALNXJ010000004">
    <property type="protein sequence ID" value="CAH3037546.1"/>
    <property type="molecule type" value="Genomic_DNA"/>
</dbReference>
<comment type="subcellular location">
    <subcellularLocation>
        <location evidence="1">Nucleus</location>
    </subcellularLocation>
</comment>
<dbReference type="PANTHER" id="PTHR21277:SF5">
    <property type="entry name" value="TRANSCRIPTIONAL ADAPTER 1"/>
    <property type="match status" value="1"/>
</dbReference>
<reference evidence="8 9" key="1">
    <citation type="submission" date="2022-05" db="EMBL/GenBank/DDBJ databases">
        <authorList>
            <consortium name="Genoscope - CEA"/>
            <person name="William W."/>
        </authorList>
    </citation>
    <scope>NUCLEOTIDE SEQUENCE [LARGE SCALE GENOMIC DNA]</scope>
</reference>
<proteinExistence type="inferred from homology"/>
<feature type="region of interest" description="Disordered" evidence="7">
    <location>
        <begin position="325"/>
        <end position="344"/>
    </location>
</feature>
<dbReference type="GO" id="GO:0003713">
    <property type="term" value="F:transcription coactivator activity"/>
    <property type="evidence" value="ECO:0007669"/>
    <property type="project" value="TreeGrafter"/>
</dbReference>
<keyword evidence="3" id="KW-0805">Transcription regulation</keyword>
<feature type="compositionally biased region" description="Basic and acidic residues" evidence="7">
    <location>
        <begin position="326"/>
        <end position="344"/>
    </location>
</feature>
<name>A0AAU9VT77_9CNID</name>
<dbReference type="GO" id="GO:0006357">
    <property type="term" value="P:regulation of transcription by RNA polymerase II"/>
    <property type="evidence" value="ECO:0007669"/>
    <property type="project" value="TreeGrafter"/>
</dbReference>
<sequence length="486" mass="55053">MAVDLSVARRQLSEALGDYSQTYWNNMKLWYKQKISKEDFDAQAKKCLGNDNLHFHNEFLLAILAKCQALGSSPAPHPKTPQKLPPKPQLIKKGKIKKQKKVLRANFEQRFAPCDPLQNAPQLSLKVSFCVFTELSEDSEIGLCSYDLMLPDSATIYGRLFLGAWDAGLDSVADETVNLMLHATEYLVKDILTVCCSMRSNFRLRDGHFRYAMGGTYPRMHLRNSTSPWPPGAESRQESSRNLSYKAKSFVGKCEREFRELKQRADKYFDDLDKVEEMCQRAKQDVERIRLEAQAKKEIAKRDAVFQANLYFVVQEMTGKRKRMKVREETTAAEEKGPEPARNAERDTLTGRVCRYVKIGCSLVFDAVAVYGLFKSLGCVNGAASSSSNSGRTLEQAEAEAAVTVASSDSTGTAKPPISLMDLRDALQVHRRVIPSHTVYSANIERTLANMCHPGHDELEQNQLHKLEARRRYERLKQQRSLSLRL</sequence>
<evidence type="ECO:0000256" key="5">
    <source>
        <dbReference type="ARBA" id="ARBA00023242"/>
    </source>
</evidence>
<gene>
    <name evidence="8" type="ORF">PMEA_00022166</name>
</gene>
<protein>
    <recommendedName>
        <fullName evidence="10">Transcriptional adapter 1</fullName>
    </recommendedName>
</protein>
<dbReference type="GO" id="GO:0000124">
    <property type="term" value="C:SAGA complex"/>
    <property type="evidence" value="ECO:0007669"/>
    <property type="project" value="UniProtKB-ARBA"/>
</dbReference>
<dbReference type="PANTHER" id="PTHR21277">
    <property type="entry name" value="TRANSCRIPTIONAL ADAPTER 1"/>
    <property type="match status" value="1"/>
</dbReference>
<dbReference type="GO" id="GO:0005634">
    <property type="term" value="C:nucleus"/>
    <property type="evidence" value="ECO:0007669"/>
    <property type="project" value="UniProtKB-SubCell"/>
</dbReference>
<comment type="caution">
    <text evidence="8">The sequence shown here is derived from an EMBL/GenBank/DDBJ whole genome shotgun (WGS) entry which is preliminary data.</text>
</comment>
<keyword evidence="6" id="KW-0175">Coiled coil</keyword>
<dbReference type="CDD" id="cd22934">
    <property type="entry name" value="HFD_TADA1"/>
    <property type="match status" value="1"/>
</dbReference>
<dbReference type="Proteomes" id="UP001159428">
    <property type="component" value="Unassembled WGS sequence"/>
</dbReference>
<evidence type="ECO:0000313" key="8">
    <source>
        <dbReference type="EMBL" id="CAH3037546.1"/>
    </source>
</evidence>
<evidence type="ECO:0000313" key="9">
    <source>
        <dbReference type="Proteomes" id="UP001159428"/>
    </source>
</evidence>
<keyword evidence="4" id="KW-0804">Transcription</keyword>
<evidence type="ECO:0008006" key="10">
    <source>
        <dbReference type="Google" id="ProtNLM"/>
    </source>
</evidence>
<evidence type="ECO:0000256" key="2">
    <source>
        <dbReference type="ARBA" id="ARBA00010314"/>
    </source>
</evidence>
<evidence type="ECO:0000256" key="1">
    <source>
        <dbReference type="ARBA" id="ARBA00004123"/>
    </source>
</evidence>
<evidence type="ECO:0000256" key="7">
    <source>
        <dbReference type="SAM" id="MobiDB-lite"/>
    </source>
</evidence>
<dbReference type="AlphaFoldDB" id="A0AAU9VT77"/>
<organism evidence="8 9">
    <name type="scientific">Pocillopora meandrina</name>
    <dbReference type="NCBI Taxonomy" id="46732"/>
    <lineage>
        <taxon>Eukaryota</taxon>
        <taxon>Metazoa</taxon>
        <taxon>Cnidaria</taxon>
        <taxon>Anthozoa</taxon>
        <taxon>Hexacorallia</taxon>
        <taxon>Scleractinia</taxon>
        <taxon>Astrocoeniina</taxon>
        <taxon>Pocilloporidae</taxon>
        <taxon>Pocillopora</taxon>
    </lineage>
</organism>
<evidence type="ECO:0000256" key="3">
    <source>
        <dbReference type="ARBA" id="ARBA00023015"/>
    </source>
</evidence>
<feature type="coiled-coil region" evidence="6">
    <location>
        <begin position="258"/>
        <end position="299"/>
    </location>
</feature>